<keyword evidence="2" id="KW-0808">Transferase</keyword>
<dbReference type="AlphaFoldDB" id="A0A1M5CTF0"/>
<dbReference type="STRING" id="1121391.SAMN02745206_02275"/>
<dbReference type="PANTHER" id="PTHR12526">
    <property type="entry name" value="GLYCOSYLTRANSFERASE"/>
    <property type="match status" value="1"/>
</dbReference>
<dbReference type="InterPro" id="IPR001296">
    <property type="entry name" value="Glyco_trans_1"/>
</dbReference>
<dbReference type="OrthoDB" id="9790710at2"/>
<reference evidence="3" key="1">
    <citation type="submission" date="2016-11" db="EMBL/GenBank/DDBJ databases">
        <authorList>
            <person name="Varghese N."/>
            <person name="Submissions S."/>
        </authorList>
    </citation>
    <scope>NUCLEOTIDE SEQUENCE [LARGE SCALE GENOMIC DNA]</scope>
    <source>
        <strain evidence="3">DSM 9756</strain>
    </source>
</reference>
<sequence>MKGGEEFTMHWATLDSFMLDDPFWQQRMGMPVANEQFLRAVLEHGRCSSYRFFATDGAGAERLFGILKGRFPWAADRIRVQPQATLPMAVRACRPDVVHNGDFTYYMPHLIEWRNRLSASLRFPITGVTHSLDTATLYTKFISLLLAGPKPYDAVVCTSRCAVEMLRQSFGEIREGFREKYGGLLPEPPRLVHIPLGIPERRKPVPARVQARRRLGIPEDHVVILSLGRLSPRTKMDLSPFLEAFGRFLNDLEARGGPAVTLVVAGGGRKDGVRLISEMVETLGLAGVVKVRANLSAGEKEELYATSDLFCSLVDNYQETFGLTLLEAMDAGLPVIASDFDGYKDLVIPGETGFLVPTFASGSQEPWDGLAGILEPSVLRFYRAQKVAFDMDFLVKALQTLVCRPDIRRTLAENARRRVENFRWSRVIAGYLDLWEDLASRARSESSDGTRVRPLITPSVPKIFSHYPSTVLQDESLVVPGPNGARFSSGLFRPIRYVEMALLLNQGLLEAMVRRTSSLGESTISDLLHVGRNEYGLDRDASLLHLDWLIKHGVLVPKKC</sequence>
<gene>
    <name evidence="2" type="ORF">SAMN02745206_02275</name>
</gene>
<evidence type="ECO:0000313" key="3">
    <source>
        <dbReference type="Proteomes" id="UP000184076"/>
    </source>
</evidence>
<dbReference type="Pfam" id="PF00534">
    <property type="entry name" value="Glycos_transf_1"/>
    <property type="match status" value="1"/>
</dbReference>
<organism evidence="2 3">
    <name type="scientific">Desulfacinum infernum DSM 9756</name>
    <dbReference type="NCBI Taxonomy" id="1121391"/>
    <lineage>
        <taxon>Bacteria</taxon>
        <taxon>Pseudomonadati</taxon>
        <taxon>Thermodesulfobacteriota</taxon>
        <taxon>Syntrophobacteria</taxon>
        <taxon>Syntrophobacterales</taxon>
        <taxon>Syntrophobacteraceae</taxon>
        <taxon>Desulfacinum</taxon>
    </lineage>
</organism>
<dbReference type="CDD" id="cd03801">
    <property type="entry name" value="GT4_PimA-like"/>
    <property type="match status" value="1"/>
</dbReference>
<dbReference type="EMBL" id="FQVB01000021">
    <property type="protein sequence ID" value="SHF58038.1"/>
    <property type="molecule type" value="Genomic_DNA"/>
</dbReference>
<keyword evidence="3" id="KW-1185">Reference proteome</keyword>
<accession>A0A1M5CTF0</accession>
<evidence type="ECO:0000259" key="1">
    <source>
        <dbReference type="Pfam" id="PF00534"/>
    </source>
</evidence>
<proteinExistence type="predicted"/>
<dbReference type="SUPFAM" id="SSF53756">
    <property type="entry name" value="UDP-Glycosyltransferase/glycogen phosphorylase"/>
    <property type="match status" value="1"/>
</dbReference>
<protein>
    <submittedName>
        <fullName evidence="2">Glycosyltransferase involved in cell wall bisynthesis</fullName>
    </submittedName>
</protein>
<name>A0A1M5CTF0_9BACT</name>
<dbReference type="Gene3D" id="3.40.50.2000">
    <property type="entry name" value="Glycogen Phosphorylase B"/>
    <property type="match status" value="1"/>
</dbReference>
<dbReference type="Proteomes" id="UP000184076">
    <property type="component" value="Unassembled WGS sequence"/>
</dbReference>
<dbReference type="GO" id="GO:0016757">
    <property type="term" value="F:glycosyltransferase activity"/>
    <property type="evidence" value="ECO:0007669"/>
    <property type="project" value="InterPro"/>
</dbReference>
<feature type="domain" description="Glycosyl transferase family 1" evidence="1">
    <location>
        <begin position="211"/>
        <end position="358"/>
    </location>
</feature>
<evidence type="ECO:0000313" key="2">
    <source>
        <dbReference type="EMBL" id="SHF58038.1"/>
    </source>
</evidence>